<reference evidence="2" key="1">
    <citation type="submission" date="2024-05" db="EMBL/GenBank/DDBJ databases">
        <title>Draft genome assemblies of 36 bacteria isolated from hibernating arctic ground squirrels.</title>
        <authorList>
            <person name="McKee H."/>
            <person name="Mullen L."/>
            <person name="Drown D.M."/>
            <person name="Duddleston K.N."/>
        </authorList>
    </citation>
    <scope>NUCLEOTIDE SEQUENCE</scope>
    <source>
        <strain evidence="2">AR004</strain>
    </source>
</reference>
<dbReference type="Gene3D" id="1.25.40.340">
    <property type="match status" value="1"/>
</dbReference>
<dbReference type="PANTHER" id="PTHR33434:SF4">
    <property type="entry name" value="PHOSPHATASE PROTEIN"/>
    <property type="match status" value="1"/>
</dbReference>
<protein>
    <submittedName>
        <fullName evidence="2">DAK2 domain-containing protein</fullName>
    </submittedName>
</protein>
<dbReference type="InterPro" id="IPR033470">
    <property type="entry name" value="FakA-like_C"/>
</dbReference>
<dbReference type="RefSeq" id="WP_366180080.1">
    <property type="nucleotide sequence ID" value="NZ_CP159989.1"/>
</dbReference>
<dbReference type="InterPro" id="IPR048394">
    <property type="entry name" value="FakA-like_M"/>
</dbReference>
<dbReference type="PANTHER" id="PTHR33434">
    <property type="entry name" value="DEGV DOMAIN-CONTAINING PROTEIN DR_1986-RELATED"/>
    <property type="match status" value="1"/>
</dbReference>
<dbReference type="AlphaFoldDB" id="A0AAU8MZ90"/>
<sequence>MGPRAISDPGPAPRLDAPALRRWLALAASVAERSRNLVDSLNVFPIPDADTGTNVLLTLRSALDAAGLLPPGADAAQTARAIADGAIRGARGNSGLLVSQALAALAEACASAPDPAGLRPVELVHALERMASSTWAAVSRPVTGTLLTVAADAASAARDALAAAGPEQPATPVLIATAAALGAQESVVETGGLGHGPVDAGGAALMLLLTSLADTLDTAALPAPGPVPSPATDVSLQMLTDLAAGGAPHQGAGAQAEDVSTGEFEVMYLLEATSAQASRLRTALERIGDSVGVVGTPDALGVGLFQVHVHTDTPRAALPRVGRARQICVHHLAPTQLIAGADEPPAPWLEAGGGDSRVVSFERLAARRARRGAGGPVPRPAHPRPASRVGVIACTRAPGLIEQLARAGAAVVLDPRREGITRAAGDLGADEVIVLPCDDAATAAAHEAARALAARAASAAPGGGEGTHLTIGDTDDEAQVLAATVALAGQAEREGAQIGDLARRAWRAAAHVRTTALNGAAAEPDAVARAVTASLRADDEILTVILGRSALPDVGFMAREAAERPTWTVADPYGGEDDGGASAVDGADAVEVIVLAGDQPTPDVLLAFE</sequence>
<dbReference type="InterPro" id="IPR036117">
    <property type="entry name" value="DhaL_dom_sf"/>
</dbReference>
<accession>A0AAU8MZ90</accession>
<dbReference type="Pfam" id="PF21645">
    <property type="entry name" value="FakA-like_M"/>
    <property type="match status" value="1"/>
</dbReference>
<gene>
    <name evidence="2" type="ORF">ABXS69_07425</name>
</gene>
<evidence type="ECO:0000313" key="2">
    <source>
        <dbReference type="EMBL" id="XCP81825.1"/>
    </source>
</evidence>
<dbReference type="SMART" id="SM01121">
    <property type="entry name" value="Dak1_2"/>
    <property type="match status" value="1"/>
</dbReference>
<evidence type="ECO:0000259" key="1">
    <source>
        <dbReference type="PROSITE" id="PS51480"/>
    </source>
</evidence>
<feature type="domain" description="DhaL" evidence="1">
    <location>
        <begin position="18"/>
        <end position="214"/>
    </location>
</feature>
<proteinExistence type="predicted"/>
<dbReference type="GO" id="GO:0006071">
    <property type="term" value="P:glycerol metabolic process"/>
    <property type="evidence" value="ECO:0007669"/>
    <property type="project" value="InterPro"/>
</dbReference>
<organism evidence="2">
    <name type="scientific">Actinomyces timonensis</name>
    <dbReference type="NCBI Taxonomy" id="1288391"/>
    <lineage>
        <taxon>Bacteria</taxon>
        <taxon>Bacillati</taxon>
        <taxon>Actinomycetota</taxon>
        <taxon>Actinomycetes</taxon>
        <taxon>Actinomycetales</taxon>
        <taxon>Actinomycetaceae</taxon>
        <taxon>Actinomyces</taxon>
    </lineage>
</organism>
<dbReference type="Pfam" id="PF02734">
    <property type="entry name" value="Dak2"/>
    <property type="match status" value="1"/>
</dbReference>
<dbReference type="GO" id="GO:0004371">
    <property type="term" value="F:glycerone kinase activity"/>
    <property type="evidence" value="ECO:0007669"/>
    <property type="project" value="InterPro"/>
</dbReference>
<dbReference type="InterPro" id="IPR050270">
    <property type="entry name" value="DegV_domain_contain"/>
</dbReference>
<dbReference type="PROSITE" id="PS51480">
    <property type="entry name" value="DHAL"/>
    <property type="match status" value="1"/>
</dbReference>
<dbReference type="SMART" id="SM01120">
    <property type="entry name" value="Dak2"/>
    <property type="match status" value="1"/>
</dbReference>
<dbReference type="EMBL" id="CP159989">
    <property type="protein sequence ID" value="XCP81825.1"/>
    <property type="molecule type" value="Genomic_DNA"/>
</dbReference>
<name>A0AAU8MZ90_9ACTO</name>
<dbReference type="InterPro" id="IPR004007">
    <property type="entry name" value="DhaL_dom"/>
</dbReference>
<dbReference type="SUPFAM" id="SSF101473">
    <property type="entry name" value="DhaL-like"/>
    <property type="match status" value="1"/>
</dbReference>